<organism evidence="2 3">
    <name type="scientific">Nitzschia inconspicua</name>
    <dbReference type="NCBI Taxonomy" id="303405"/>
    <lineage>
        <taxon>Eukaryota</taxon>
        <taxon>Sar</taxon>
        <taxon>Stramenopiles</taxon>
        <taxon>Ochrophyta</taxon>
        <taxon>Bacillariophyta</taxon>
        <taxon>Bacillariophyceae</taxon>
        <taxon>Bacillariophycidae</taxon>
        <taxon>Bacillariales</taxon>
        <taxon>Bacillariaceae</taxon>
        <taxon>Nitzschia</taxon>
    </lineage>
</organism>
<feature type="compositionally biased region" description="Low complexity" evidence="1">
    <location>
        <begin position="99"/>
        <end position="113"/>
    </location>
</feature>
<dbReference type="Proteomes" id="UP000693970">
    <property type="component" value="Unassembled WGS sequence"/>
</dbReference>
<gene>
    <name evidence="2" type="ORF">IV203_010389</name>
</gene>
<evidence type="ECO:0000256" key="1">
    <source>
        <dbReference type="SAM" id="MobiDB-lite"/>
    </source>
</evidence>
<evidence type="ECO:0000313" key="2">
    <source>
        <dbReference type="EMBL" id="KAG7351029.1"/>
    </source>
</evidence>
<name>A0A9K3PN06_9STRA</name>
<dbReference type="OrthoDB" id="37854at2759"/>
<proteinExistence type="predicted"/>
<evidence type="ECO:0000313" key="3">
    <source>
        <dbReference type="Proteomes" id="UP000693970"/>
    </source>
</evidence>
<keyword evidence="3" id="KW-1185">Reference proteome</keyword>
<reference evidence="2" key="2">
    <citation type="submission" date="2021-04" db="EMBL/GenBank/DDBJ databases">
        <authorList>
            <person name="Podell S."/>
        </authorList>
    </citation>
    <scope>NUCLEOTIDE SEQUENCE</scope>
    <source>
        <strain evidence="2">Hildebrandi</strain>
    </source>
</reference>
<reference evidence="2" key="1">
    <citation type="journal article" date="2021" name="Sci. Rep.">
        <title>Diploid genomic architecture of Nitzschia inconspicua, an elite biomass production diatom.</title>
        <authorList>
            <person name="Oliver A."/>
            <person name="Podell S."/>
            <person name="Pinowska A."/>
            <person name="Traller J.C."/>
            <person name="Smith S.R."/>
            <person name="McClure R."/>
            <person name="Beliaev A."/>
            <person name="Bohutskyi P."/>
            <person name="Hill E.A."/>
            <person name="Rabines A."/>
            <person name="Zheng H."/>
            <person name="Allen L.Z."/>
            <person name="Kuo A."/>
            <person name="Grigoriev I.V."/>
            <person name="Allen A.E."/>
            <person name="Hazlebeck D."/>
            <person name="Allen E.E."/>
        </authorList>
    </citation>
    <scope>NUCLEOTIDE SEQUENCE</scope>
    <source>
        <strain evidence="2">Hildebrandi</strain>
    </source>
</reference>
<accession>A0A9K3PN06</accession>
<feature type="region of interest" description="Disordered" evidence="1">
    <location>
        <begin position="93"/>
        <end position="128"/>
    </location>
</feature>
<protein>
    <submittedName>
        <fullName evidence="2">Uncharacterized protein</fullName>
    </submittedName>
</protein>
<dbReference type="AlphaFoldDB" id="A0A9K3PN06"/>
<dbReference type="EMBL" id="JAGRRH010000018">
    <property type="protein sequence ID" value="KAG7351029.1"/>
    <property type="molecule type" value="Genomic_DNA"/>
</dbReference>
<sequence length="128" mass="13835">MSFLDKMKKASKSVVDAGAKQMLKTDIIFLDREIKTRKQAFGVEIYDLMEELETAQGMSAADKEAKIRACFDAARKDIAVVVAKKDCKKEEMAVLDSQSGDAGASSIPPASGSVMTNSHPQDSEAEAM</sequence>
<comment type="caution">
    <text evidence="2">The sequence shown here is derived from an EMBL/GenBank/DDBJ whole genome shotgun (WGS) entry which is preliminary data.</text>
</comment>